<proteinExistence type="predicted"/>
<keyword evidence="3" id="KW-1185">Reference proteome</keyword>
<feature type="compositionally biased region" description="Basic and acidic residues" evidence="1">
    <location>
        <begin position="371"/>
        <end position="381"/>
    </location>
</feature>
<gene>
    <name evidence="2" type="ORF">VTK73DRAFT_4799</name>
</gene>
<organism evidence="2 3">
    <name type="scientific">Phialemonium thermophilum</name>
    <dbReference type="NCBI Taxonomy" id="223376"/>
    <lineage>
        <taxon>Eukaryota</taxon>
        <taxon>Fungi</taxon>
        <taxon>Dikarya</taxon>
        <taxon>Ascomycota</taxon>
        <taxon>Pezizomycotina</taxon>
        <taxon>Sordariomycetes</taxon>
        <taxon>Sordariomycetidae</taxon>
        <taxon>Cephalothecales</taxon>
        <taxon>Cephalothecaceae</taxon>
        <taxon>Phialemonium</taxon>
    </lineage>
</organism>
<feature type="compositionally biased region" description="Pro residues" evidence="1">
    <location>
        <begin position="382"/>
        <end position="395"/>
    </location>
</feature>
<evidence type="ECO:0000313" key="2">
    <source>
        <dbReference type="EMBL" id="KAL1881122.1"/>
    </source>
</evidence>
<dbReference type="EMBL" id="JAZHXJ010000027">
    <property type="protein sequence ID" value="KAL1881122.1"/>
    <property type="molecule type" value="Genomic_DNA"/>
</dbReference>
<comment type="caution">
    <text evidence="2">The sequence shown here is derived from an EMBL/GenBank/DDBJ whole genome shotgun (WGS) entry which is preliminary data.</text>
</comment>
<name>A0ABR3XZR5_9PEZI</name>
<sequence length="493" mass="53801">MAESSNRPKRPRLSLQIKPLPRTSCTRSSRTLASVVNPTSPTSFNTLSNVYVTAIERSTPVQPEPVTAINTITAPRILAQLDTRTKGINPTVQHLGPYLDTPVTSLLLSPALSKDVSFPSSMTATPPLSAGPVESGGTGAFSFSGRGFQLQESKVLPPSSPSMCGTPSWQTNFPKSLVRVPYSHPHSLRSILRNSPLTTVRSPFSPTRRSLRLQEKASKKVAYHNPLEQTITTNRYVKSHVDLLCEDGSPFSPSGAEGDTEEVLDHIMARTETETRDGGHTPGPFEEMRRRMASLGTSSPLSSKPGGGVRKRKRNDKKRQWVWTIGQDEDEEGRNVDAQAPSEMNSSRTPKVPVIAIPEPRPRKRQNVVRKSQDAVTEHPPHPAPPPLMSSPPPAADRVHSVEPPTPSVESTMSVDSLFEVNSDIDMSDASSFASSIDDVGMLNVDMDEDMDAKTPVPRGEAAHRRMGSASRQPLETRESRRDTPIPPEFVPS</sequence>
<protein>
    <recommendedName>
        <fullName evidence="4">Glucan 1, 4-alpha-glucosidase</fullName>
    </recommendedName>
</protein>
<dbReference type="Proteomes" id="UP001586593">
    <property type="component" value="Unassembled WGS sequence"/>
</dbReference>
<feature type="region of interest" description="Disordered" evidence="1">
    <location>
        <begin position="293"/>
        <end position="412"/>
    </location>
</feature>
<feature type="compositionally biased region" description="Basic and acidic residues" evidence="1">
    <location>
        <begin position="475"/>
        <end position="484"/>
    </location>
</feature>
<reference evidence="2 3" key="1">
    <citation type="journal article" date="2024" name="Commun. Biol.">
        <title>Comparative genomic analysis of thermophilic fungi reveals convergent evolutionary adaptations and gene losses.</title>
        <authorList>
            <person name="Steindorff A.S."/>
            <person name="Aguilar-Pontes M.V."/>
            <person name="Robinson A.J."/>
            <person name="Andreopoulos B."/>
            <person name="LaButti K."/>
            <person name="Kuo A."/>
            <person name="Mondo S."/>
            <person name="Riley R."/>
            <person name="Otillar R."/>
            <person name="Haridas S."/>
            <person name="Lipzen A."/>
            <person name="Grimwood J."/>
            <person name="Schmutz J."/>
            <person name="Clum A."/>
            <person name="Reid I.D."/>
            <person name="Moisan M.C."/>
            <person name="Butler G."/>
            <person name="Nguyen T.T.M."/>
            <person name="Dewar K."/>
            <person name="Conant G."/>
            <person name="Drula E."/>
            <person name="Henrissat B."/>
            <person name="Hansel C."/>
            <person name="Singer S."/>
            <person name="Hutchinson M.I."/>
            <person name="de Vries R.P."/>
            <person name="Natvig D.O."/>
            <person name="Powell A.J."/>
            <person name="Tsang A."/>
            <person name="Grigoriev I.V."/>
        </authorList>
    </citation>
    <scope>NUCLEOTIDE SEQUENCE [LARGE SCALE GENOMIC DNA]</scope>
    <source>
        <strain evidence="2 3">ATCC 24622</strain>
    </source>
</reference>
<evidence type="ECO:0000256" key="1">
    <source>
        <dbReference type="SAM" id="MobiDB-lite"/>
    </source>
</evidence>
<evidence type="ECO:0000313" key="3">
    <source>
        <dbReference type="Proteomes" id="UP001586593"/>
    </source>
</evidence>
<evidence type="ECO:0008006" key="4">
    <source>
        <dbReference type="Google" id="ProtNLM"/>
    </source>
</evidence>
<feature type="region of interest" description="Disordered" evidence="1">
    <location>
        <begin position="450"/>
        <end position="493"/>
    </location>
</feature>
<accession>A0ABR3XZR5</accession>